<proteinExistence type="predicted"/>
<keyword evidence="1" id="KW-1133">Transmembrane helix</keyword>
<keyword evidence="1" id="KW-0472">Membrane</keyword>
<gene>
    <name evidence="2" type="ORF">BECKTUN1418D_GA0071000_10563</name>
</gene>
<evidence type="ECO:0000256" key="1">
    <source>
        <dbReference type="SAM" id="Phobius"/>
    </source>
</evidence>
<accession>A0A450ZT41</accession>
<dbReference type="EMBL" id="CAADFX010000056">
    <property type="protein sequence ID" value="VFK56950.1"/>
    <property type="molecule type" value="Genomic_DNA"/>
</dbReference>
<sequence length="112" mass="12756">MGFWVALAEMARKNLVMITDRQHRQWIKHPGGDSDEWICLIRLSVFVVVFEYFVYFPLGFANASNFKSGVRGLSRFLPVPCELPGLGIWKPNAPPWAVVVWVANGYRVRGTC</sequence>
<evidence type="ECO:0000313" key="2">
    <source>
        <dbReference type="EMBL" id="VFK56950.1"/>
    </source>
</evidence>
<keyword evidence="1" id="KW-0812">Transmembrane</keyword>
<organism evidence="2">
    <name type="scientific">Candidatus Kentrum sp. TUN</name>
    <dbReference type="NCBI Taxonomy" id="2126343"/>
    <lineage>
        <taxon>Bacteria</taxon>
        <taxon>Pseudomonadati</taxon>
        <taxon>Pseudomonadota</taxon>
        <taxon>Gammaproteobacteria</taxon>
        <taxon>Candidatus Kentrum</taxon>
    </lineage>
</organism>
<name>A0A450ZT41_9GAMM</name>
<feature type="transmembrane region" description="Helical" evidence="1">
    <location>
        <begin position="40"/>
        <end position="61"/>
    </location>
</feature>
<reference evidence="2" key="1">
    <citation type="submission" date="2019-02" db="EMBL/GenBank/DDBJ databases">
        <authorList>
            <person name="Gruber-Vodicka R. H."/>
            <person name="Seah K. B. B."/>
        </authorList>
    </citation>
    <scope>NUCLEOTIDE SEQUENCE</scope>
    <source>
        <strain evidence="2">BECK_BY1</strain>
    </source>
</reference>
<dbReference type="AlphaFoldDB" id="A0A450ZT41"/>
<protein>
    <submittedName>
        <fullName evidence="2">Uncharacterized protein</fullName>
    </submittedName>
</protein>